<dbReference type="PANTHER" id="PTHR23032:SF13">
    <property type="entry name" value="BRO1 DOMAIN-CONTAINING PROTEIN BROX"/>
    <property type="match status" value="1"/>
</dbReference>
<dbReference type="PANTHER" id="PTHR23032">
    <property type="entry name" value="BRO1 DOMAIN-CONTAINING PROTEIN BROX"/>
    <property type="match status" value="1"/>
</dbReference>
<keyword evidence="5" id="KW-1185">Reference proteome</keyword>
<dbReference type="InterPro" id="IPR038898">
    <property type="entry name" value="BROX"/>
</dbReference>
<protein>
    <submittedName>
        <fullName evidence="4">BRO1 domain-containing protein brox</fullName>
    </submittedName>
</protein>
<accession>A0A8T1LXR2</accession>
<dbReference type="InterPro" id="IPR038499">
    <property type="entry name" value="BRO1_sf"/>
</dbReference>
<dbReference type="SMART" id="SM01041">
    <property type="entry name" value="BRO1"/>
    <property type="match status" value="1"/>
</dbReference>
<evidence type="ECO:0000259" key="3">
    <source>
        <dbReference type="PROSITE" id="PS51180"/>
    </source>
</evidence>
<dbReference type="PROSITE" id="PS51180">
    <property type="entry name" value="BRO1"/>
    <property type="match status" value="1"/>
</dbReference>
<reference evidence="4 5" key="2">
    <citation type="journal article" date="2021" name="Genomics">
        <title>High-quality reference genome for Clonorchis sinensis.</title>
        <authorList>
            <person name="Young N.D."/>
            <person name="Stroehlein A.J."/>
            <person name="Kinkar L."/>
            <person name="Wang T."/>
            <person name="Sohn W.M."/>
            <person name="Chang B.C.H."/>
            <person name="Kaur P."/>
            <person name="Weisz D."/>
            <person name="Dudchenko O."/>
            <person name="Aiden E.L."/>
            <person name="Korhonen P.K."/>
            <person name="Gasser R.B."/>
        </authorList>
    </citation>
    <scope>NUCLEOTIDE SEQUENCE [LARGE SCALE GENOMIC DNA]</scope>
    <source>
        <strain evidence="4">Cs-k2</strain>
    </source>
</reference>
<dbReference type="Pfam" id="PF03097">
    <property type="entry name" value="BRO1"/>
    <property type="match status" value="1"/>
</dbReference>
<reference evidence="4 5" key="1">
    <citation type="journal article" date="2018" name="Biotechnol. Adv.">
        <title>Improved genomic resources and new bioinformatic workflow for the carcinogenic parasite Clonorchis sinensis: Biotechnological implications.</title>
        <authorList>
            <person name="Wang D."/>
            <person name="Korhonen P.K."/>
            <person name="Gasser R.B."/>
            <person name="Young N.D."/>
        </authorList>
    </citation>
    <scope>NUCLEOTIDE SEQUENCE [LARGE SCALE GENOMIC DNA]</scope>
    <source>
        <strain evidence="4">Cs-k2</strain>
    </source>
</reference>
<dbReference type="Proteomes" id="UP000286415">
    <property type="component" value="Unassembled WGS sequence"/>
</dbReference>
<feature type="domain" description="BRO1" evidence="3">
    <location>
        <begin position="9"/>
        <end position="442"/>
    </location>
</feature>
<feature type="compositionally biased region" description="Basic and acidic residues" evidence="2">
    <location>
        <begin position="400"/>
        <end position="435"/>
    </location>
</feature>
<name>A0A8T1LXR2_CLOSI</name>
<evidence type="ECO:0000256" key="1">
    <source>
        <dbReference type="ARBA" id="ARBA00008901"/>
    </source>
</evidence>
<evidence type="ECO:0000256" key="2">
    <source>
        <dbReference type="SAM" id="MobiDB-lite"/>
    </source>
</evidence>
<dbReference type="InterPro" id="IPR004328">
    <property type="entry name" value="BRO1_dom"/>
</dbReference>
<proteinExistence type="inferred from homology"/>
<organism evidence="4 5">
    <name type="scientific">Clonorchis sinensis</name>
    <name type="common">Chinese liver fluke</name>
    <dbReference type="NCBI Taxonomy" id="79923"/>
    <lineage>
        <taxon>Eukaryota</taxon>
        <taxon>Metazoa</taxon>
        <taxon>Spiralia</taxon>
        <taxon>Lophotrochozoa</taxon>
        <taxon>Platyhelminthes</taxon>
        <taxon>Trematoda</taxon>
        <taxon>Digenea</taxon>
        <taxon>Opisthorchiida</taxon>
        <taxon>Opisthorchiata</taxon>
        <taxon>Opisthorchiidae</taxon>
        <taxon>Clonorchis</taxon>
    </lineage>
</organism>
<sequence>MSNWFHRNPLKATSKITFDLGVVAESLPARSICHDLASNRMNLLKLLVDPAVTTESVLGLTQQYISLLMGFVEAPSNQPSNDSSNEPPSEGPVASNKLRNMVMFKWSNSAEPKNASPIMEPDALFEVCSMLYNVALWLTKHAAKLSAKDEVSTDEAKEVHTSLRHAAGLIQLIRDKYVSKLNSSPKPGDDLCADVMEAYIHQSVAEAQEVTLARAIELKHDPSLIAGLAKETSNMYQKAALSLKLLDAKVVGKWLKYLEFKKHCYETCAYVYFAEQQLKIEKAGAGLAIIAEAEKAHKLAIETAKMYGRTEGVGLSAKMAEHCFFRRLGIMIENTRRKLERENCMIFHQRVPPSVPVFDLKAQFGVVEPQAPEMDLSVDQRWKEAYKGFNEKKVSEMILQKEQRAKDHKTKSDRTAPVEHVHEKPIFSTDKDPKNESGCVLS</sequence>
<dbReference type="OrthoDB" id="10266451at2759"/>
<comment type="similarity">
    <text evidence="1">Belongs to the BROX family.</text>
</comment>
<dbReference type="EMBL" id="NIRI02000076">
    <property type="protein sequence ID" value="KAG5441670.1"/>
    <property type="molecule type" value="Genomic_DNA"/>
</dbReference>
<evidence type="ECO:0000313" key="5">
    <source>
        <dbReference type="Proteomes" id="UP000286415"/>
    </source>
</evidence>
<dbReference type="Gene3D" id="1.25.40.280">
    <property type="entry name" value="alix/aip1 like domains"/>
    <property type="match status" value="1"/>
</dbReference>
<comment type="caution">
    <text evidence="4">The sequence shown here is derived from an EMBL/GenBank/DDBJ whole genome shotgun (WGS) entry which is preliminary data.</text>
</comment>
<gene>
    <name evidence="4" type="ORF">CSKR_103195</name>
</gene>
<feature type="region of interest" description="Disordered" evidence="2">
    <location>
        <begin position="400"/>
        <end position="442"/>
    </location>
</feature>
<evidence type="ECO:0000313" key="4">
    <source>
        <dbReference type="EMBL" id="KAG5441670.1"/>
    </source>
</evidence>
<dbReference type="AlphaFoldDB" id="A0A8T1LXR2"/>